<dbReference type="PRINTS" id="PR00039">
    <property type="entry name" value="HTHLYSR"/>
</dbReference>
<comment type="caution">
    <text evidence="6">The sequence shown here is derived from an EMBL/GenBank/DDBJ whole genome shotgun (WGS) entry which is preliminary data.</text>
</comment>
<keyword evidence="2" id="KW-0805">Transcription regulation</keyword>
<dbReference type="InterPro" id="IPR036388">
    <property type="entry name" value="WH-like_DNA-bd_sf"/>
</dbReference>
<dbReference type="PATRIC" id="fig|391937.3.peg.897"/>
<feature type="domain" description="HTH lysR-type" evidence="5">
    <location>
        <begin position="7"/>
        <end position="64"/>
    </location>
</feature>
<dbReference type="InterPro" id="IPR036390">
    <property type="entry name" value="WH_DNA-bd_sf"/>
</dbReference>
<sequence>MEPRTNINLRHIRAFVSVAELGSFTRAANALSISQSALTVSVRQLEDDVGLTLFHRTTRRVTLTEAGVEFFPTARRLLRDFHAAIADMQAMVHLRRGRVGVAALPSVSAEWLPAIVAQFSRDYPGINVEVISENSHGIHRRVASKEIDFGIVGQILPDADISHQKVVSQPVALVCPPDHPLAGKPDPVCWADLKGSVFIHAGNDDCIRAVLEKVPSLSDTLLETRYRANKADIVAAMVREGIGVTAVTPVILPRDIRRQLVVRALRKPDMARTIYLIRRRGRVLSPAAELFMKQALAAIRGTPHAEQNDSLPPAASIA</sequence>
<dbReference type="Pfam" id="PF03466">
    <property type="entry name" value="LysR_substrate"/>
    <property type="match status" value="1"/>
</dbReference>
<dbReference type="PANTHER" id="PTHR30419">
    <property type="entry name" value="HTH-TYPE TRANSCRIPTIONAL REGULATOR YBHD"/>
    <property type="match status" value="1"/>
</dbReference>
<dbReference type="RefSeq" id="WP_008594628.1">
    <property type="nucleotide sequence ID" value="NZ_AMRM01000004.1"/>
</dbReference>
<dbReference type="GO" id="GO:0005829">
    <property type="term" value="C:cytosol"/>
    <property type="evidence" value="ECO:0007669"/>
    <property type="project" value="TreeGrafter"/>
</dbReference>
<dbReference type="SUPFAM" id="SSF53850">
    <property type="entry name" value="Periplasmic binding protein-like II"/>
    <property type="match status" value="1"/>
</dbReference>
<evidence type="ECO:0000313" key="6">
    <source>
        <dbReference type="EMBL" id="EKF19992.1"/>
    </source>
</evidence>
<keyword evidence="7" id="KW-1185">Reference proteome</keyword>
<proteinExistence type="inferred from homology"/>
<gene>
    <name evidence="6" type="ORF">NA2_04351</name>
</gene>
<comment type="similarity">
    <text evidence="1">Belongs to the LysR transcriptional regulatory family.</text>
</comment>
<dbReference type="eggNOG" id="COG0583">
    <property type="taxonomic scope" value="Bacteria"/>
</dbReference>
<dbReference type="InterPro" id="IPR005119">
    <property type="entry name" value="LysR_subst-bd"/>
</dbReference>
<evidence type="ECO:0000256" key="1">
    <source>
        <dbReference type="ARBA" id="ARBA00009437"/>
    </source>
</evidence>
<protein>
    <submittedName>
        <fullName evidence="6">LysR family transcriptional regulator</fullName>
    </submittedName>
</protein>
<dbReference type="GO" id="GO:0003700">
    <property type="term" value="F:DNA-binding transcription factor activity"/>
    <property type="evidence" value="ECO:0007669"/>
    <property type="project" value="InterPro"/>
</dbReference>
<dbReference type="CDD" id="cd08440">
    <property type="entry name" value="PBP2_LTTR_like_4"/>
    <property type="match status" value="1"/>
</dbReference>
<reference evidence="6 7" key="1">
    <citation type="journal article" date="2012" name="J. Bacteriol.">
        <title>Genome Sequence of Nitratireductor pacificus Type Strain pht-3B.</title>
        <authorList>
            <person name="Lai Q."/>
            <person name="Li G."/>
            <person name="Shao Z."/>
        </authorList>
    </citation>
    <scope>NUCLEOTIDE SEQUENCE [LARGE SCALE GENOMIC DNA]</scope>
    <source>
        <strain evidence="7">pht-3B</strain>
    </source>
</reference>
<keyword evidence="3" id="KW-0238">DNA-binding</keyword>
<dbReference type="Proteomes" id="UP000006786">
    <property type="component" value="Unassembled WGS sequence"/>
</dbReference>
<evidence type="ECO:0000313" key="7">
    <source>
        <dbReference type="Proteomes" id="UP000006786"/>
    </source>
</evidence>
<dbReference type="InterPro" id="IPR050950">
    <property type="entry name" value="HTH-type_LysR_regulators"/>
</dbReference>
<dbReference type="AlphaFoldDB" id="K2MRL6"/>
<dbReference type="STRING" id="391937.NA2_04351"/>
<evidence type="ECO:0000256" key="3">
    <source>
        <dbReference type="ARBA" id="ARBA00023125"/>
    </source>
</evidence>
<keyword evidence="4" id="KW-0804">Transcription</keyword>
<dbReference type="Pfam" id="PF00126">
    <property type="entry name" value="HTH_1"/>
    <property type="match status" value="1"/>
</dbReference>
<dbReference type="Gene3D" id="3.40.190.290">
    <property type="match status" value="1"/>
</dbReference>
<evidence type="ECO:0000256" key="4">
    <source>
        <dbReference type="ARBA" id="ARBA00023163"/>
    </source>
</evidence>
<dbReference type="PANTHER" id="PTHR30419:SF8">
    <property type="entry name" value="NITROGEN ASSIMILATION TRANSCRIPTIONAL ACTIVATOR-RELATED"/>
    <property type="match status" value="1"/>
</dbReference>
<dbReference type="InterPro" id="IPR000847">
    <property type="entry name" value="LysR_HTH_N"/>
</dbReference>
<accession>K2MRL6</accession>
<dbReference type="EMBL" id="AMRM01000004">
    <property type="protein sequence ID" value="EKF19992.1"/>
    <property type="molecule type" value="Genomic_DNA"/>
</dbReference>
<dbReference type="GO" id="GO:0003677">
    <property type="term" value="F:DNA binding"/>
    <property type="evidence" value="ECO:0007669"/>
    <property type="project" value="UniProtKB-KW"/>
</dbReference>
<dbReference type="PROSITE" id="PS50931">
    <property type="entry name" value="HTH_LYSR"/>
    <property type="match status" value="1"/>
</dbReference>
<evidence type="ECO:0000259" key="5">
    <source>
        <dbReference type="PROSITE" id="PS50931"/>
    </source>
</evidence>
<dbReference type="Gene3D" id="1.10.10.10">
    <property type="entry name" value="Winged helix-like DNA-binding domain superfamily/Winged helix DNA-binding domain"/>
    <property type="match status" value="1"/>
</dbReference>
<dbReference type="FunFam" id="1.10.10.10:FF:000001">
    <property type="entry name" value="LysR family transcriptional regulator"/>
    <property type="match status" value="1"/>
</dbReference>
<name>K2MRL6_9HYPH</name>
<organism evidence="6 7">
    <name type="scientific">Nitratireductor pacificus pht-3B</name>
    <dbReference type="NCBI Taxonomy" id="391937"/>
    <lineage>
        <taxon>Bacteria</taxon>
        <taxon>Pseudomonadati</taxon>
        <taxon>Pseudomonadota</taxon>
        <taxon>Alphaproteobacteria</taxon>
        <taxon>Hyphomicrobiales</taxon>
        <taxon>Phyllobacteriaceae</taxon>
        <taxon>Nitratireductor</taxon>
    </lineage>
</organism>
<evidence type="ECO:0000256" key="2">
    <source>
        <dbReference type="ARBA" id="ARBA00023015"/>
    </source>
</evidence>
<dbReference type="SUPFAM" id="SSF46785">
    <property type="entry name" value="Winged helix' DNA-binding domain"/>
    <property type="match status" value="1"/>
</dbReference>